<evidence type="ECO:0000256" key="6">
    <source>
        <dbReference type="ARBA" id="ARBA00047561"/>
    </source>
</evidence>
<evidence type="ECO:0000256" key="3">
    <source>
        <dbReference type="ARBA" id="ARBA00023002"/>
    </source>
</evidence>
<keyword evidence="3" id="KW-0560">Oxidoreductase</keyword>
<dbReference type="SUPFAM" id="SSF75615">
    <property type="entry name" value="Siroheme synthase middle domains-like"/>
    <property type="match status" value="1"/>
</dbReference>
<evidence type="ECO:0000256" key="2">
    <source>
        <dbReference type="ARBA" id="ARBA00012400"/>
    </source>
</evidence>
<dbReference type="EC" id="1.3.1.76" evidence="2"/>
<proteinExistence type="predicted"/>
<dbReference type="EMBL" id="JXAL01000009">
    <property type="protein sequence ID" value="KIL36396.1"/>
    <property type="molecule type" value="Genomic_DNA"/>
</dbReference>
<comment type="caution">
    <text evidence="7">The sequence shown here is derived from an EMBL/GenBank/DDBJ whole genome shotgun (WGS) entry which is preliminary data.</text>
</comment>
<comment type="catalytic activity">
    <reaction evidence="6">
        <text>precorrin-2 + NAD(+) = sirohydrochlorin + NADH + 2 H(+)</text>
        <dbReference type="Rhea" id="RHEA:15613"/>
        <dbReference type="ChEBI" id="CHEBI:15378"/>
        <dbReference type="ChEBI" id="CHEBI:57540"/>
        <dbReference type="ChEBI" id="CHEBI:57945"/>
        <dbReference type="ChEBI" id="CHEBI:58351"/>
        <dbReference type="ChEBI" id="CHEBI:58827"/>
        <dbReference type="EC" id="1.3.1.76"/>
    </reaction>
</comment>
<dbReference type="PANTHER" id="PTHR35330">
    <property type="entry name" value="SIROHEME BIOSYNTHESIS PROTEIN MET8"/>
    <property type="match status" value="1"/>
</dbReference>
<dbReference type="InterPro" id="IPR028161">
    <property type="entry name" value="Met8-like"/>
</dbReference>
<dbReference type="InterPro" id="IPR042518">
    <property type="entry name" value="SirC_C"/>
</dbReference>
<sequence>MLNLEGRRCVVIGGGSVAERKISGLLEAGAAVSVFSLGLTEHLRELVHAGKIEWAKRPMQDEDLDGAALVFAATDRQDINAQAAQAARARGIHANVADDGAGGDFIVPAVLRRGDLIVTASTSGAAPALAARVVNEMAVRYGPEYAEYVKVLETVRSIVKSEVEDSSERRKLLNAAVTEDALEEWRSASWLQDKGKLVERLRQRANYTRG</sequence>
<evidence type="ECO:0000313" key="7">
    <source>
        <dbReference type="EMBL" id="KIL36396.1"/>
    </source>
</evidence>
<reference evidence="7 8" key="1">
    <citation type="submission" date="2014-12" db="EMBL/GenBank/DDBJ databases">
        <title>Draft genome sequence of Cohnella kolymensis strain B-2846.</title>
        <authorList>
            <person name="Karlyshev A.V."/>
            <person name="Kudryashova E.B."/>
        </authorList>
    </citation>
    <scope>NUCLEOTIDE SEQUENCE [LARGE SCALE GENOMIC DNA]</scope>
    <source>
        <strain evidence="7 8">VKM B-2846</strain>
    </source>
</reference>
<comment type="pathway">
    <text evidence="1">Porphyrin-containing compound metabolism; siroheme biosynthesis; sirohydrochlorin from precorrin-2: step 1/1.</text>
</comment>
<dbReference type="PANTHER" id="PTHR35330:SF1">
    <property type="entry name" value="SIROHEME BIOSYNTHESIS PROTEIN MET8"/>
    <property type="match status" value="1"/>
</dbReference>
<keyword evidence="5" id="KW-0627">Porphyrin biosynthesis</keyword>
<evidence type="ECO:0000256" key="4">
    <source>
        <dbReference type="ARBA" id="ARBA00023027"/>
    </source>
</evidence>
<protein>
    <recommendedName>
        <fullName evidence="2">precorrin-2 dehydrogenase</fullName>
        <ecNumber evidence="2">1.3.1.76</ecNumber>
    </recommendedName>
</protein>
<dbReference type="Gene3D" id="3.40.50.720">
    <property type="entry name" value="NAD(P)-binding Rossmann-like Domain"/>
    <property type="match status" value="1"/>
</dbReference>
<accession>A0ABR5A5W2</accession>
<dbReference type="Gene3D" id="1.10.8.610">
    <property type="entry name" value="SirC, precorrin-2 dehydrogenase, C-terminal helical domain-like"/>
    <property type="match status" value="1"/>
</dbReference>
<evidence type="ECO:0000313" key="8">
    <source>
        <dbReference type="Proteomes" id="UP000054526"/>
    </source>
</evidence>
<keyword evidence="4" id="KW-0520">NAD</keyword>
<dbReference type="SUPFAM" id="SSF51735">
    <property type="entry name" value="NAD(P)-binding Rossmann-fold domains"/>
    <property type="match status" value="1"/>
</dbReference>
<dbReference type="NCBIfam" id="TIGR01470">
    <property type="entry name" value="cysG_Nterm"/>
    <property type="match status" value="1"/>
</dbReference>
<dbReference type="Pfam" id="PF13241">
    <property type="entry name" value="NAD_binding_7"/>
    <property type="match status" value="1"/>
</dbReference>
<organism evidence="7 8">
    <name type="scientific">Cohnella kolymensis</name>
    <dbReference type="NCBI Taxonomy" id="1590652"/>
    <lineage>
        <taxon>Bacteria</taxon>
        <taxon>Bacillati</taxon>
        <taxon>Bacillota</taxon>
        <taxon>Bacilli</taxon>
        <taxon>Bacillales</taxon>
        <taxon>Paenibacillaceae</taxon>
        <taxon>Cohnella</taxon>
    </lineage>
</organism>
<gene>
    <name evidence="7" type="ORF">SD71_07940</name>
</gene>
<keyword evidence="8" id="KW-1185">Reference proteome</keyword>
<evidence type="ECO:0000256" key="5">
    <source>
        <dbReference type="ARBA" id="ARBA00023244"/>
    </source>
</evidence>
<evidence type="ECO:0000256" key="1">
    <source>
        <dbReference type="ARBA" id="ARBA00005010"/>
    </source>
</evidence>
<dbReference type="InterPro" id="IPR036291">
    <property type="entry name" value="NAD(P)-bd_dom_sf"/>
</dbReference>
<dbReference type="InterPro" id="IPR006367">
    <property type="entry name" value="Sirohaem_synthase_N"/>
</dbReference>
<dbReference type="Proteomes" id="UP000054526">
    <property type="component" value="Unassembled WGS sequence"/>
</dbReference>
<name>A0ABR5A5W2_9BACL</name>